<evidence type="ECO:0008006" key="3">
    <source>
        <dbReference type="Google" id="ProtNLM"/>
    </source>
</evidence>
<dbReference type="Proteomes" id="UP000321353">
    <property type="component" value="Chromosome"/>
</dbReference>
<keyword evidence="2" id="KW-1185">Reference proteome</keyword>
<dbReference type="EMBL" id="CP036264">
    <property type="protein sequence ID" value="QEF97886.1"/>
    <property type="molecule type" value="Genomic_DNA"/>
</dbReference>
<protein>
    <recommendedName>
        <fullName evidence="3">DUF3150 domain-containing protein</fullName>
    </recommendedName>
</protein>
<dbReference type="RefSeq" id="WP_147867493.1">
    <property type="nucleotide sequence ID" value="NZ_CP036264.1"/>
</dbReference>
<proteinExistence type="predicted"/>
<reference evidence="1 2" key="1">
    <citation type="submission" date="2019-02" db="EMBL/GenBank/DDBJ databases">
        <title>Planctomycetal bacteria perform biofilm scaping via a novel small molecule.</title>
        <authorList>
            <person name="Jeske O."/>
            <person name="Boedeker C."/>
            <person name="Wiegand S."/>
            <person name="Breitling P."/>
            <person name="Kallscheuer N."/>
            <person name="Jogler M."/>
            <person name="Rohde M."/>
            <person name="Petersen J."/>
            <person name="Medema M.H."/>
            <person name="Surup F."/>
            <person name="Jogler C."/>
        </authorList>
    </citation>
    <scope>NUCLEOTIDE SEQUENCE [LARGE SCALE GENOMIC DNA]</scope>
    <source>
        <strain evidence="1 2">Mal15</strain>
    </source>
</reference>
<accession>A0A5B9MCE2</accession>
<sequence>MQQTLEDAPAATSDHGGKLRTTMAAMRLSFTWFGTRKSLSSEQKALAADTFHAEGKYISAGKKLIDTGDASFRAVTSVRTQATAYFKGATLPFPEPGIRLVPQASVDQIDSRMQGFRDELAEAVAALDARFDELKYEARDRLGDLYCESDYPDTLRGLFEIGWEFPSVEPPDYLRRLNPELYQQECDRVKSRFDEAVQLAEAAFIDELNKMVEHLAERLTGNNDGKPKVFRDSAIENFAEFFDRFQRLNIRSNEELDQVVDRARRVIDGVAPQTLRDSESLRQRITGQLAAVQSSLDGLMVDRPRRNILRRTK</sequence>
<name>A0A5B9MCE2_9BACT</name>
<dbReference type="AlphaFoldDB" id="A0A5B9MCE2"/>
<dbReference type="KEGG" id="smam:Mal15_19320"/>
<evidence type="ECO:0000313" key="2">
    <source>
        <dbReference type="Proteomes" id="UP000321353"/>
    </source>
</evidence>
<gene>
    <name evidence="1" type="ORF">Mal15_19320</name>
</gene>
<evidence type="ECO:0000313" key="1">
    <source>
        <dbReference type="EMBL" id="QEF97886.1"/>
    </source>
</evidence>
<organism evidence="1 2">
    <name type="scientific">Stieleria maiorica</name>
    <dbReference type="NCBI Taxonomy" id="2795974"/>
    <lineage>
        <taxon>Bacteria</taxon>
        <taxon>Pseudomonadati</taxon>
        <taxon>Planctomycetota</taxon>
        <taxon>Planctomycetia</taxon>
        <taxon>Pirellulales</taxon>
        <taxon>Pirellulaceae</taxon>
        <taxon>Stieleria</taxon>
    </lineage>
</organism>